<dbReference type="Gramene" id="OE9A052089T1">
    <property type="protein sequence ID" value="OE9A052089C1"/>
    <property type="gene ID" value="OE9A052089"/>
</dbReference>
<gene>
    <name evidence="1" type="ORF">OLEA9_A052089</name>
</gene>
<proteinExistence type="predicted"/>
<dbReference type="Proteomes" id="UP000594638">
    <property type="component" value="Unassembled WGS sequence"/>
</dbReference>
<dbReference type="EMBL" id="CACTIH010007706">
    <property type="protein sequence ID" value="CAA3017482.1"/>
    <property type="molecule type" value="Genomic_DNA"/>
</dbReference>
<sequence length="104" mass="11031">MVWRWRRGRLGGRGGGAFALRLSFSPSPPVPSMQHLDWMCDGVGGRCSGGYGDYCGGGVGDWVSNNVAMCLCGGDFGCGGDDACVVVDLTVRVVCVVVALWIRW</sequence>
<organism evidence="1 2">
    <name type="scientific">Olea europaea subsp. europaea</name>
    <dbReference type="NCBI Taxonomy" id="158383"/>
    <lineage>
        <taxon>Eukaryota</taxon>
        <taxon>Viridiplantae</taxon>
        <taxon>Streptophyta</taxon>
        <taxon>Embryophyta</taxon>
        <taxon>Tracheophyta</taxon>
        <taxon>Spermatophyta</taxon>
        <taxon>Magnoliopsida</taxon>
        <taxon>eudicotyledons</taxon>
        <taxon>Gunneridae</taxon>
        <taxon>Pentapetalae</taxon>
        <taxon>asterids</taxon>
        <taxon>lamiids</taxon>
        <taxon>Lamiales</taxon>
        <taxon>Oleaceae</taxon>
        <taxon>Oleeae</taxon>
        <taxon>Olea</taxon>
    </lineage>
</organism>
<comment type="caution">
    <text evidence="1">The sequence shown here is derived from an EMBL/GenBank/DDBJ whole genome shotgun (WGS) entry which is preliminary data.</text>
</comment>
<reference evidence="1 2" key="1">
    <citation type="submission" date="2019-12" db="EMBL/GenBank/DDBJ databases">
        <authorList>
            <person name="Alioto T."/>
            <person name="Alioto T."/>
            <person name="Gomez Garrido J."/>
        </authorList>
    </citation>
    <scope>NUCLEOTIDE SEQUENCE [LARGE SCALE GENOMIC DNA]</scope>
</reference>
<name>A0A8S0UIL4_OLEEU</name>
<keyword evidence="2" id="KW-1185">Reference proteome</keyword>
<evidence type="ECO:0000313" key="1">
    <source>
        <dbReference type="EMBL" id="CAA3017482.1"/>
    </source>
</evidence>
<evidence type="ECO:0000313" key="2">
    <source>
        <dbReference type="Proteomes" id="UP000594638"/>
    </source>
</evidence>
<protein>
    <submittedName>
        <fullName evidence="1">Uncharacterized protein</fullName>
    </submittedName>
</protein>
<accession>A0A8S0UIL4</accession>
<dbReference type="AlphaFoldDB" id="A0A8S0UIL4"/>